<organism evidence="2 3">
    <name type="scientific">Shewanella aestuarii</name>
    <dbReference type="NCBI Taxonomy" id="1028752"/>
    <lineage>
        <taxon>Bacteria</taxon>
        <taxon>Pseudomonadati</taxon>
        <taxon>Pseudomonadota</taxon>
        <taxon>Gammaproteobacteria</taxon>
        <taxon>Alteromonadales</taxon>
        <taxon>Shewanellaceae</taxon>
        <taxon>Shewanella</taxon>
    </lineage>
</organism>
<dbReference type="KEGG" id="saes:HBH39_14940"/>
<dbReference type="Gene3D" id="3.30.450.20">
    <property type="entry name" value="PAS domain"/>
    <property type="match status" value="1"/>
</dbReference>
<dbReference type="SUPFAM" id="SSF55785">
    <property type="entry name" value="PYP-like sensor domain (PAS domain)"/>
    <property type="match status" value="1"/>
</dbReference>
<feature type="domain" description="GGDEF" evidence="1">
    <location>
        <begin position="173"/>
        <end position="211"/>
    </location>
</feature>
<dbReference type="InterPro" id="IPR000014">
    <property type="entry name" value="PAS"/>
</dbReference>
<dbReference type="InterPro" id="IPR052163">
    <property type="entry name" value="DGC-Regulatory_Protein"/>
</dbReference>
<name>A0A6G9QM09_9GAMM</name>
<dbReference type="CDD" id="cd00130">
    <property type="entry name" value="PAS"/>
    <property type="match status" value="1"/>
</dbReference>
<dbReference type="Pfam" id="PF00990">
    <property type="entry name" value="GGDEF"/>
    <property type="match status" value="1"/>
</dbReference>
<gene>
    <name evidence="2" type="ORF">HBH39_14940</name>
</gene>
<dbReference type="InterPro" id="IPR000160">
    <property type="entry name" value="GGDEF_dom"/>
</dbReference>
<dbReference type="Proteomes" id="UP000502608">
    <property type="component" value="Chromosome"/>
</dbReference>
<dbReference type="AlphaFoldDB" id="A0A6G9QM09"/>
<evidence type="ECO:0000313" key="2">
    <source>
        <dbReference type="EMBL" id="QIR15620.1"/>
    </source>
</evidence>
<dbReference type="CDD" id="cd01949">
    <property type="entry name" value="GGDEF"/>
    <property type="match status" value="1"/>
</dbReference>
<dbReference type="SUPFAM" id="SSF55073">
    <property type="entry name" value="Nucleotide cyclase"/>
    <property type="match status" value="1"/>
</dbReference>
<dbReference type="InterPro" id="IPR035965">
    <property type="entry name" value="PAS-like_dom_sf"/>
</dbReference>
<dbReference type="EMBL" id="CP050313">
    <property type="protein sequence ID" value="QIR15620.1"/>
    <property type="molecule type" value="Genomic_DNA"/>
</dbReference>
<dbReference type="PANTHER" id="PTHR46663">
    <property type="entry name" value="DIGUANYLATE CYCLASE DGCT-RELATED"/>
    <property type="match status" value="1"/>
</dbReference>
<sequence length="211" mass="24225">MLDHKIEQVIIDSLLLTKDGVGIFDADDRLVFCNEALEMLLGIPAEKALNQTFSALCFRSFTTKTGINIEADCFDTWISAALTKRRSCDYRTFETDTVEGKHFIVTEQIVQQHFLYLYITDITEKKQNEQKLTLMSQELQKLATTDYLTGIYNRRYFYETAKVEFSRSQREATKLSVLMLDLDKFKGINDSYGHNAGDLVLQTFACTVGDY</sequence>
<accession>A0A6G9QM09</accession>
<dbReference type="PANTHER" id="PTHR46663:SF2">
    <property type="entry name" value="GGDEF DOMAIN-CONTAINING PROTEIN"/>
    <property type="match status" value="1"/>
</dbReference>
<dbReference type="Gene3D" id="3.30.70.270">
    <property type="match status" value="1"/>
</dbReference>
<dbReference type="InterPro" id="IPR029787">
    <property type="entry name" value="Nucleotide_cyclase"/>
</dbReference>
<dbReference type="NCBIfam" id="TIGR00254">
    <property type="entry name" value="GGDEF"/>
    <property type="match status" value="1"/>
</dbReference>
<dbReference type="RefSeq" id="WP_167679476.1">
    <property type="nucleotide sequence ID" value="NZ_CP050313.1"/>
</dbReference>
<dbReference type="Pfam" id="PF12860">
    <property type="entry name" value="PAS_7"/>
    <property type="match status" value="1"/>
</dbReference>
<protein>
    <submittedName>
        <fullName evidence="2">Sensor domain-containing diguanylate cyclase</fullName>
    </submittedName>
</protein>
<keyword evidence="3" id="KW-1185">Reference proteome</keyword>
<dbReference type="InterPro" id="IPR043128">
    <property type="entry name" value="Rev_trsase/Diguanyl_cyclase"/>
</dbReference>
<dbReference type="PROSITE" id="PS50887">
    <property type="entry name" value="GGDEF"/>
    <property type="match status" value="1"/>
</dbReference>
<evidence type="ECO:0000259" key="1">
    <source>
        <dbReference type="PROSITE" id="PS50887"/>
    </source>
</evidence>
<reference evidence="2 3" key="1">
    <citation type="submission" date="2020-03" db="EMBL/GenBank/DDBJ databases">
        <title>Complete genome sequence of Shewanella sp.</title>
        <authorList>
            <person name="Kim Y.-S."/>
            <person name="Kim S.-J."/>
            <person name="Jung H.-K."/>
            <person name="Kim K.-H."/>
        </authorList>
    </citation>
    <scope>NUCLEOTIDE SEQUENCE [LARGE SCALE GENOMIC DNA]</scope>
    <source>
        <strain evidence="2 3">PN3F2</strain>
    </source>
</reference>
<evidence type="ECO:0000313" key="3">
    <source>
        <dbReference type="Proteomes" id="UP000502608"/>
    </source>
</evidence>
<proteinExistence type="predicted"/>